<dbReference type="CDD" id="cd16442">
    <property type="entry name" value="BPL"/>
    <property type="match status" value="1"/>
</dbReference>
<dbReference type="PROSITE" id="PS51733">
    <property type="entry name" value="BPL_LPL_CATALYTIC"/>
    <property type="match status" value="1"/>
</dbReference>
<name>A0A9D6Z5E5_9BACT</name>
<dbReference type="EC" id="6.3.4.15" evidence="3"/>
<protein>
    <submittedName>
        <fullName evidence="3">Biotin--[acetyl-CoA-carboxylase] ligase</fullName>
        <ecNumber evidence="3">6.3.4.15</ecNumber>
    </submittedName>
</protein>
<dbReference type="Proteomes" id="UP000807825">
    <property type="component" value="Unassembled WGS sequence"/>
</dbReference>
<reference evidence="3" key="1">
    <citation type="submission" date="2020-07" db="EMBL/GenBank/DDBJ databases">
        <title>Huge and variable diversity of episymbiotic CPR bacteria and DPANN archaea in groundwater ecosystems.</title>
        <authorList>
            <person name="He C.Y."/>
            <person name="Keren R."/>
            <person name="Whittaker M."/>
            <person name="Farag I.F."/>
            <person name="Doudna J."/>
            <person name="Cate J.H.D."/>
            <person name="Banfield J.F."/>
        </authorList>
    </citation>
    <scope>NUCLEOTIDE SEQUENCE</scope>
    <source>
        <strain evidence="3">NC_groundwater_1664_Pr3_B-0.1um_52_9</strain>
    </source>
</reference>
<gene>
    <name evidence="3" type="ORF">HY912_21175</name>
</gene>
<evidence type="ECO:0000256" key="1">
    <source>
        <dbReference type="ARBA" id="ARBA00022598"/>
    </source>
</evidence>
<dbReference type="AlphaFoldDB" id="A0A9D6Z5E5"/>
<organism evidence="3 4">
    <name type="scientific">Desulfomonile tiedjei</name>
    <dbReference type="NCBI Taxonomy" id="2358"/>
    <lineage>
        <taxon>Bacteria</taxon>
        <taxon>Pseudomonadati</taxon>
        <taxon>Thermodesulfobacteriota</taxon>
        <taxon>Desulfomonilia</taxon>
        <taxon>Desulfomonilales</taxon>
        <taxon>Desulfomonilaceae</taxon>
        <taxon>Desulfomonile</taxon>
    </lineage>
</organism>
<dbReference type="Pfam" id="PF03099">
    <property type="entry name" value="BPL_LplA_LipB"/>
    <property type="match status" value="1"/>
</dbReference>
<dbReference type="InterPro" id="IPR045864">
    <property type="entry name" value="aa-tRNA-synth_II/BPL/LPL"/>
</dbReference>
<dbReference type="Gene3D" id="3.30.930.10">
    <property type="entry name" value="Bira Bifunctional Protein, Domain 2"/>
    <property type="match status" value="1"/>
</dbReference>
<proteinExistence type="predicted"/>
<evidence type="ECO:0000313" key="4">
    <source>
        <dbReference type="Proteomes" id="UP000807825"/>
    </source>
</evidence>
<evidence type="ECO:0000313" key="3">
    <source>
        <dbReference type="EMBL" id="MBI5252014.1"/>
    </source>
</evidence>
<dbReference type="InterPro" id="IPR004408">
    <property type="entry name" value="Biotin_CoA_COase_ligase"/>
</dbReference>
<accession>A0A9D6Z5E5</accession>
<dbReference type="SUPFAM" id="SSF55681">
    <property type="entry name" value="Class II aaRS and biotin synthetases"/>
    <property type="match status" value="1"/>
</dbReference>
<dbReference type="NCBIfam" id="TIGR00121">
    <property type="entry name" value="birA_ligase"/>
    <property type="match status" value="1"/>
</dbReference>
<dbReference type="PANTHER" id="PTHR12835">
    <property type="entry name" value="BIOTIN PROTEIN LIGASE"/>
    <property type="match status" value="1"/>
</dbReference>
<dbReference type="InterPro" id="IPR004143">
    <property type="entry name" value="BPL_LPL_catalytic"/>
</dbReference>
<dbReference type="PANTHER" id="PTHR12835:SF5">
    <property type="entry name" value="BIOTIN--PROTEIN LIGASE"/>
    <property type="match status" value="1"/>
</dbReference>
<comment type="caution">
    <text evidence="3">The sequence shown here is derived from an EMBL/GenBank/DDBJ whole genome shotgun (WGS) entry which is preliminary data.</text>
</comment>
<dbReference type="EMBL" id="JACRDE010000551">
    <property type="protein sequence ID" value="MBI5252014.1"/>
    <property type="molecule type" value="Genomic_DNA"/>
</dbReference>
<keyword evidence="1 3" id="KW-0436">Ligase</keyword>
<dbReference type="GO" id="GO:0004077">
    <property type="term" value="F:biotin--[biotin carboxyl-carrier protein] ligase activity"/>
    <property type="evidence" value="ECO:0007669"/>
    <property type="project" value="UniProtKB-EC"/>
</dbReference>
<feature type="domain" description="BPL/LPL catalytic" evidence="2">
    <location>
        <begin position="1"/>
        <end position="181"/>
    </location>
</feature>
<evidence type="ECO:0000259" key="2">
    <source>
        <dbReference type="PROSITE" id="PS51733"/>
    </source>
</evidence>
<dbReference type="GO" id="GO:0005737">
    <property type="term" value="C:cytoplasm"/>
    <property type="evidence" value="ECO:0007669"/>
    <property type="project" value="TreeGrafter"/>
</dbReference>
<sequence>MFDKLVIHKSVGSTQDLARELAQQGEPEGAAVMALEQTSGRGRAGHSWISPPGKNLALSLLLRPTIDPTEAALLGMMASISAAETVEACGVRKAELKWPNDVWVNGRKIAGILPEAALTNRTVEYVILGIGLNVNSEETDFPPELRDTITSISLSSGRKHDLEQTARLFLQETAKLYTRVLHDGCGFIPALWETRWAHRNSFFTREGVRYKAESIAADGSLVALSECGELLRFTSGQVDVI</sequence>